<evidence type="ECO:0000256" key="3">
    <source>
        <dbReference type="ARBA" id="ARBA00023034"/>
    </source>
</evidence>
<dbReference type="SUPFAM" id="SSF48464">
    <property type="entry name" value="ENTH/VHS domain"/>
    <property type="match status" value="1"/>
</dbReference>
<proteinExistence type="predicted"/>
<dbReference type="PANTHER" id="PTHR21514:SF0">
    <property type="entry name" value="AP-4 COMPLEX ACCESSORY SUBUNIT TEPSIN"/>
    <property type="match status" value="1"/>
</dbReference>
<dbReference type="CDD" id="cd03572">
    <property type="entry name" value="ENTH_like_Tepsin"/>
    <property type="match status" value="1"/>
</dbReference>
<evidence type="ECO:0000313" key="7">
    <source>
        <dbReference type="EMBL" id="KAJ6229733.1"/>
    </source>
</evidence>
<feature type="compositionally biased region" description="Polar residues" evidence="5">
    <location>
        <begin position="127"/>
        <end position="140"/>
    </location>
</feature>
<evidence type="ECO:0000259" key="6">
    <source>
        <dbReference type="PROSITE" id="PS50942"/>
    </source>
</evidence>
<sequence length="221" mass="25203">MTWKLVKKACADNEEPINGYVLNEISQTTLKGVKHAETAADQLLRRIKKKEPNVKLKALHTTNFVCKNGSPYFKTRIRNNVETIKDCLTYTCPLDNVRGETPFLAVRTMAHNVLEILYEDNLNNDQNQVSNISSQPNTGFGNEPIKNKNKNTNQNQNQPVLSVIQPQNQTGQTMQTGLGNSPLRMNSKIHFILLFIVKLYFTYNKRKKLIKGFVLLDLKLN</sequence>
<organism evidence="7 8">
    <name type="scientific">Anaeramoeba flamelloides</name>
    <dbReference type="NCBI Taxonomy" id="1746091"/>
    <lineage>
        <taxon>Eukaryota</taxon>
        <taxon>Metamonada</taxon>
        <taxon>Anaeramoebidae</taxon>
        <taxon>Anaeramoeba</taxon>
    </lineage>
</organism>
<dbReference type="EMBL" id="JAOAOG010000318">
    <property type="protein sequence ID" value="KAJ6229733.1"/>
    <property type="molecule type" value="Genomic_DNA"/>
</dbReference>
<keyword evidence="8" id="KW-1185">Reference proteome</keyword>
<comment type="caution">
    <text evidence="7">The sequence shown here is derived from an EMBL/GenBank/DDBJ whole genome shotgun (WGS) entry which is preliminary data.</text>
</comment>
<accession>A0ABQ8XAN6</accession>
<dbReference type="Gene3D" id="1.25.40.90">
    <property type="match status" value="1"/>
</dbReference>
<dbReference type="PROSITE" id="PS50942">
    <property type="entry name" value="ENTH"/>
    <property type="match status" value="1"/>
</dbReference>
<evidence type="ECO:0000313" key="8">
    <source>
        <dbReference type="Proteomes" id="UP001150062"/>
    </source>
</evidence>
<evidence type="ECO:0000256" key="4">
    <source>
        <dbReference type="ARBA" id="ARBA00023329"/>
    </source>
</evidence>
<evidence type="ECO:0000256" key="1">
    <source>
        <dbReference type="ARBA" id="ARBA00004541"/>
    </source>
</evidence>
<gene>
    <name evidence="7" type="ORF">M0813_07516</name>
</gene>
<keyword evidence="4" id="KW-0968">Cytoplasmic vesicle</keyword>
<dbReference type="InterPro" id="IPR008942">
    <property type="entry name" value="ENTH_VHS"/>
</dbReference>
<dbReference type="PANTHER" id="PTHR21514">
    <property type="entry name" value="AP-4 COMPLEX ACCESSORY SUBUNIT TEPSIN"/>
    <property type="match status" value="1"/>
</dbReference>
<evidence type="ECO:0000256" key="2">
    <source>
        <dbReference type="ARBA" id="ARBA00004601"/>
    </source>
</evidence>
<feature type="region of interest" description="Disordered" evidence="5">
    <location>
        <begin position="127"/>
        <end position="156"/>
    </location>
</feature>
<name>A0ABQ8XAN6_9EUKA</name>
<feature type="domain" description="ENTH" evidence="6">
    <location>
        <begin position="1"/>
        <end position="127"/>
    </location>
</feature>
<comment type="subcellular location">
    <subcellularLocation>
        <location evidence="1">Cytoplasmic vesicle</location>
    </subcellularLocation>
    <subcellularLocation>
        <location evidence="2">Golgi apparatus</location>
        <location evidence="2">trans-Golgi network</location>
    </subcellularLocation>
</comment>
<protein>
    <recommendedName>
        <fullName evidence="6">ENTH domain-containing protein</fullName>
    </recommendedName>
</protein>
<dbReference type="Proteomes" id="UP001150062">
    <property type="component" value="Unassembled WGS sequence"/>
</dbReference>
<dbReference type="Pfam" id="PF01417">
    <property type="entry name" value="ENTH"/>
    <property type="match status" value="1"/>
</dbReference>
<keyword evidence="3" id="KW-0333">Golgi apparatus</keyword>
<dbReference type="InterPro" id="IPR039273">
    <property type="entry name" value="TEPSIN"/>
</dbReference>
<dbReference type="InterPro" id="IPR035802">
    <property type="entry name" value="ENTH/VHS_tepsin"/>
</dbReference>
<reference evidence="7" key="1">
    <citation type="submission" date="2022-08" db="EMBL/GenBank/DDBJ databases">
        <title>Novel sulfate-reducing endosymbionts in the free-living metamonad Anaeramoeba.</title>
        <authorList>
            <person name="Jerlstrom-Hultqvist J."/>
            <person name="Cepicka I."/>
            <person name="Gallot-Lavallee L."/>
            <person name="Salas-Leiva D."/>
            <person name="Curtis B.A."/>
            <person name="Zahonova K."/>
            <person name="Pipaliya S."/>
            <person name="Dacks J."/>
            <person name="Roger A.J."/>
        </authorList>
    </citation>
    <scope>NUCLEOTIDE SEQUENCE</scope>
    <source>
        <strain evidence="7">Schooner1</strain>
    </source>
</reference>
<dbReference type="InterPro" id="IPR013809">
    <property type="entry name" value="ENTH"/>
</dbReference>
<evidence type="ECO:0000256" key="5">
    <source>
        <dbReference type="SAM" id="MobiDB-lite"/>
    </source>
</evidence>